<evidence type="ECO:0000256" key="2">
    <source>
        <dbReference type="ARBA" id="ARBA00009634"/>
    </source>
</evidence>
<feature type="transmembrane region" description="Helical" evidence="11">
    <location>
        <begin position="689"/>
        <end position="712"/>
    </location>
</feature>
<evidence type="ECO:0000256" key="5">
    <source>
        <dbReference type="ARBA" id="ARBA00022729"/>
    </source>
</evidence>
<evidence type="ECO:0000256" key="11">
    <source>
        <dbReference type="SAM" id="Phobius"/>
    </source>
</evidence>
<protein>
    <submittedName>
        <fullName evidence="15">Toll-like receptor 4</fullName>
    </submittedName>
</protein>
<dbReference type="InterPro" id="IPR017241">
    <property type="entry name" value="Toll-like_receptor"/>
</dbReference>
<dbReference type="PANTHER" id="PTHR24365">
    <property type="entry name" value="TOLL-LIKE RECEPTOR"/>
    <property type="match status" value="1"/>
</dbReference>
<evidence type="ECO:0000256" key="6">
    <source>
        <dbReference type="ARBA" id="ARBA00022737"/>
    </source>
</evidence>
<dbReference type="RefSeq" id="XP_005110330.1">
    <property type="nucleotide sequence ID" value="XM_005110273.1"/>
</dbReference>
<keyword evidence="9" id="KW-0675">Receptor</keyword>
<evidence type="ECO:0000256" key="10">
    <source>
        <dbReference type="ARBA" id="ARBA00023180"/>
    </source>
</evidence>
<keyword evidence="14" id="KW-1185">Reference proteome</keyword>
<dbReference type="InterPro" id="IPR032675">
    <property type="entry name" value="LRR_dom_sf"/>
</dbReference>
<evidence type="ECO:0000313" key="15">
    <source>
        <dbReference type="RefSeq" id="XP_005110330.1"/>
    </source>
</evidence>
<keyword evidence="4 11" id="KW-0812">Transmembrane</keyword>
<keyword evidence="6" id="KW-0677">Repeat</keyword>
<dbReference type="PROSITE" id="PS50104">
    <property type="entry name" value="TIR"/>
    <property type="match status" value="1"/>
</dbReference>
<evidence type="ECO:0000256" key="1">
    <source>
        <dbReference type="ARBA" id="ARBA00004479"/>
    </source>
</evidence>
<dbReference type="GeneID" id="101848243"/>
<evidence type="ECO:0000256" key="7">
    <source>
        <dbReference type="ARBA" id="ARBA00022989"/>
    </source>
</evidence>
<dbReference type="Pfam" id="PF13676">
    <property type="entry name" value="TIR_2"/>
    <property type="match status" value="1"/>
</dbReference>
<dbReference type="InterPro" id="IPR003591">
    <property type="entry name" value="Leu-rich_rpt_typical-subtyp"/>
</dbReference>
<name>A0ABM0K754_APLCA</name>
<dbReference type="PIRSF" id="PIRSF037595">
    <property type="entry name" value="Toll-like_receptor"/>
    <property type="match status" value="1"/>
</dbReference>
<dbReference type="SUPFAM" id="SSF52200">
    <property type="entry name" value="Toll/Interleukin receptor TIR domain"/>
    <property type="match status" value="1"/>
</dbReference>
<dbReference type="InterPro" id="IPR035897">
    <property type="entry name" value="Toll_tir_struct_dom_sf"/>
</dbReference>
<evidence type="ECO:0000259" key="13">
    <source>
        <dbReference type="PROSITE" id="PS50104"/>
    </source>
</evidence>
<reference evidence="15" key="1">
    <citation type="submission" date="2025-08" db="UniProtKB">
        <authorList>
            <consortium name="RefSeq"/>
        </authorList>
    </citation>
    <scope>IDENTIFICATION</scope>
</reference>
<dbReference type="PANTHER" id="PTHR24365:SF541">
    <property type="entry name" value="PROTEIN TOLL-RELATED"/>
    <property type="match status" value="1"/>
</dbReference>
<dbReference type="Gene3D" id="3.40.50.10140">
    <property type="entry name" value="Toll/interleukin-1 receptor homology (TIR) domain"/>
    <property type="match status" value="1"/>
</dbReference>
<keyword evidence="8 11" id="KW-0472">Membrane</keyword>
<sequence length="886" mass="100606">MATKCLAAIVASIFVLCTPNGHCRSLTFRSQSDDDERDRPGSYDVFDDEVRGLSENQLKTKSLCSPTCKYCDCSSKGLTSIPSYLSEDVVVLNMYNNSVSELANNSLVRFPRLEKLFLARNNLSRLHERSFSGLVSLQHLSLVNNRIAMTEHSIPVGVFLPLQKLTKLSMERNNQNSTDPGLDYPHLALSVLGQLVNLSMDGLRNKTFGPGFSNMTSLRHLSIAGFVTGYCKLDVLREDTFIHLSSLHSLNMSDCFIQGSEVHHLTFTPLQNLKTLDLTFNEDFGLETFSQAVCALKNSSLTWLLINNIVSRFSLALRINRSHVDCLPTGLLALEATGNSIEIVDPSVFSALPQGLQLLNVGDNKFVFEHYLQYLWQLKSLKKLMLDGGSYLHNIPSKYPFSAVPHQHSLLQADQYSRDVIHVAQRPSQRGDLESSRECITFRLPPELEELEMSKASLKYNLSPIKFDKRNKLHTLKLDKNYFPSAVGPFEGLEKLAGLDLSRTNLACIKDSFFQNFPFLRRLNLGENRLNSTPDCLLKMSTFSNLSRLTHLHLDDNGLYHIRPDLFLGLHSLVSLKLNNNPFWIFETRIDHMAQLRELDLHLTAVRSLSPDMRRQIDSLKNVSVNMASAPILCECNNLKFLEWMTSSPAFNKTFEGYKCAFDGTKDRNITDGFQQILRNLQRECPKHIAIFFIILAASLLTTLIVVAVLLYRFRWKLRFLYYVAYQRYWDRCPQAEPGAFQYDVFLSYAFEDEQFVLNDLNPALSSLGLRVLIHGRDFRAGEYIASNIVTAVKTSRRTLVVLTAAQVKSNWCTYELQMANVESAYSGRPVLVFLIMEKIRRSRVGIELASHISTNTYIAFPPTAHRTNDQLMKAFYDRLANDLRG</sequence>
<organism evidence="14 15">
    <name type="scientific">Aplysia californica</name>
    <name type="common">California sea hare</name>
    <dbReference type="NCBI Taxonomy" id="6500"/>
    <lineage>
        <taxon>Eukaryota</taxon>
        <taxon>Metazoa</taxon>
        <taxon>Spiralia</taxon>
        <taxon>Lophotrochozoa</taxon>
        <taxon>Mollusca</taxon>
        <taxon>Gastropoda</taxon>
        <taxon>Heterobranchia</taxon>
        <taxon>Euthyneura</taxon>
        <taxon>Tectipleura</taxon>
        <taxon>Aplysiida</taxon>
        <taxon>Aplysioidea</taxon>
        <taxon>Aplysiidae</taxon>
        <taxon>Aplysia</taxon>
    </lineage>
</organism>
<evidence type="ECO:0000256" key="8">
    <source>
        <dbReference type="ARBA" id="ARBA00023136"/>
    </source>
</evidence>
<comment type="similarity">
    <text evidence="2">Belongs to the Toll-like receptor family.</text>
</comment>
<dbReference type="SUPFAM" id="SSF52058">
    <property type="entry name" value="L domain-like"/>
    <property type="match status" value="2"/>
</dbReference>
<proteinExistence type="inferred from homology"/>
<feature type="signal peptide" evidence="12">
    <location>
        <begin position="1"/>
        <end position="23"/>
    </location>
</feature>
<comment type="subcellular location">
    <subcellularLocation>
        <location evidence="1">Membrane</location>
        <topology evidence="1">Single-pass type I membrane protein</topology>
    </subcellularLocation>
</comment>
<evidence type="ECO:0000256" key="9">
    <source>
        <dbReference type="ARBA" id="ARBA00023170"/>
    </source>
</evidence>
<accession>A0ABM0K754</accession>
<evidence type="ECO:0000313" key="14">
    <source>
        <dbReference type="Proteomes" id="UP000694888"/>
    </source>
</evidence>
<dbReference type="SMART" id="SM00369">
    <property type="entry name" value="LRR_TYP"/>
    <property type="match status" value="9"/>
</dbReference>
<dbReference type="Pfam" id="PF13855">
    <property type="entry name" value="LRR_8"/>
    <property type="match status" value="2"/>
</dbReference>
<evidence type="ECO:0000256" key="4">
    <source>
        <dbReference type="ARBA" id="ARBA00022692"/>
    </source>
</evidence>
<keyword evidence="7 11" id="KW-1133">Transmembrane helix</keyword>
<feature type="domain" description="TIR" evidence="13">
    <location>
        <begin position="741"/>
        <end position="884"/>
    </location>
</feature>
<evidence type="ECO:0000256" key="12">
    <source>
        <dbReference type="SAM" id="SignalP"/>
    </source>
</evidence>
<keyword evidence="5 12" id="KW-0732">Signal</keyword>
<feature type="chain" id="PRO_5046215800" evidence="12">
    <location>
        <begin position="24"/>
        <end position="886"/>
    </location>
</feature>
<dbReference type="InterPro" id="IPR000157">
    <property type="entry name" value="TIR_dom"/>
</dbReference>
<dbReference type="Gene3D" id="3.80.10.10">
    <property type="entry name" value="Ribonuclease Inhibitor"/>
    <property type="match status" value="4"/>
</dbReference>
<keyword evidence="10" id="KW-0325">Glycoprotein</keyword>
<dbReference type="Proteomes" id="UP000694888">
    <property type="component" value="Unplaced"/>
</dbReference>
<dbReference type="SMART" id="SM00255">
    <property type="entry name" value="TIR"/>
    <property type="match status" value="1"/>
</dbReference>
<evidence type="ECO:0000256" key="3">
    <source>
        <dbReference type="ARBA" id="ARBA00022614"/>
    </source>
</evidence>
<gene>
    <name evidence="15" type="primary">LOC101848243</name>
</gene>
<keyword evidence="3" id="KW-0433">Leucine-rich repeat</keyword>
<dbReference type="InterPro" id="IPR001611">
    <property type="entry name" value="Leu-rich_rpt"/>
</dbReference>